<evidence type="ECO:0000313" key="1">
    <source>
        <dbReference type="EMBL" id="KAJ8884123.1"/>
    </source>
</evidence>
<proteinExistence type="predicted"/>
<name>A0ABQ9HJL1_9NEOP</name>
<comment type="caution">
    <text evidence="1">The sequence shown here is derived from an EMBL/GenBank/DDBJ whole genome shotgun (WGS) entry which is preliminary data.</text>
</comment>
<accession>A0ABQ9HJL1</accession>
<keyword evidence="2" id="KW-1185">Reference proteome</keyword>
<organism evidence="1 2">
    <name type="scientific">Dryococelus australis</name>
    <dbReference type="NCBI Taxonomy" id="614101"/>
    <lineage>
        <taxon>Eukaryota</taxon>
        <taxon>Metazoa</taxon>
        <taxon>Ecdysozoa</taxon>
        <taxon>Arthropoda</taxon>
        <taxon>Hexapoda</taxon>
        <taxon>Insecta</taxon>
        <taxon>Pterygota</taxon>
        <taxon>Neoptera</taxon>
        <taxon>Polyneoptera</taxon>
        <taxon>Phasmatodea</taxon>
        <taxon>Verophasmatodea</taxon>
        <taxon>Anareolatae</taxon>
        <taxon>Phasmatidae</taxon>
        <taxon>Eurycanthinae</taxon>
        <taxon>Dryococelus</taxon>
    </lineage>
</organism>
<dbReference type="Proteomes" id="UP001159363">
    <property type="component" value="Chromosome 4"/>
</dbReference>
<protein>
    <submittedName>
        <fullName evidence="1">Uncharacterized protein</fullName>
    </submittedName>
</protein>
<evidence type="ECO:0000313" key="2">
    <source>
        <dbReference type="Proteomes" id="UP001159363"/>
    </source>
</evidence>
<dbReference type="EMBL" id="JARBHB010000005">
    <property type="protein sequence ID" value="KAJ8884123.1"/>
    <property type="molecule type" value="Genomic_DNA"/>
</dbReference>
<reference evidence="1 2" key="1">
    <citation type="submission" date="2023-02" db="EMBL/GenBank/DDBJ databases">
        <title>LHISI_Scaffold_Assembly.</title>
        <authorList>
            <person name="Stuart O.P."/>
            <person name="Cleave R."/>
            <person name="Magrath M.J.L."/>
            <person name="Mikheyev A.S."/>
        </authorList>
    </citation>
    <scope>NUCLEOTIDE SEQUENCE [LARGE SCALE GENOMIC DNA]</scope>
    <source>
        <strain evidence="1">Daus_M_001</strain>
        <tissue evidence="1">Leg muscle</tissue>
    </source>
</reference>
<sequence length="87" mass="10271">MGVISVKLTNGKLLKCVVSRTSNHIDFSNEAIQILNTFQFVICGGKRIRRMTHRALLTHCEYFVQKVYRKIWIYQIFHALKWMNLSI</sequence>
<gene>
    <name evidence="1" type="ORF">PR048_015980</name>
</gene>